<dbReference type="RefSeq" id="WP_205713339.1">
    <property type="nucleotide sequence ID" value="NZ_CP049055.1"/>
</dbReference>
<evidence type="ECO:0000256" key="1">
    <source>
        <dbReference type="SAM" id="MobiDB-lite"/>
    </source>
</evidence>
<evidence type="ECO:0000313" key="2">
    <source>
        <dbReference type="EMBL" id="QII14167.1"/>
    </source>
</evidence>
<organism evidence="2 3">
    <name type="scientific">Kuenenia stuttgartiensis</name>
    <dbReference type="NCBI Taxonomy" id="174633"/>
    <lineage>
        <taxon>Bacteria</taxon>
        <taxon>Pseudomonadati</taxon>
        <taxon>Planctomycetota</taxon>
        <taxon>Candidatus Brocadiia</taxon>
        <taxon>Candidatus Brocadiales</taxon>
        <taxon>Candidatus Brocadiaceae</taxon>
        <taxon>Candidatus Kuenenia</taxon>
    </lineage>
</organism>
<dbReference type="EMBL" id="CP049055">
    <property type="protein sequence ID" value="QII14167.1"/>
    <property type="molecule type" value="Genomic_DNA"/>
</dbReference>
<feature type="compositionally biased region" description="Basic residues" evidence="1">
    <location>
        <begin position="84"/>
        <end position="104"/>
    </location>
</feature>
<dbReference type="AlphaFoldDB" id="A0A6G7GY84"/>
<accession>A0A6G7GY84</accession>
<reference evidence="2 3" key="1">
    <citation type="submission" date="2020-02" db="EMBL/GenBank/DDBJ databases">
        <title>Newly sequenced genome of strain CSTR1 showed variability in Candidatus Kuenenia stuttgartiensis genomes.</title>
        <authorList>
            <person name="Ding C."/>
            <person name="Adrian L."/>
        </authorList>
    </citation>
    <scope>NUCLEOTIDE SEQUENCE [LARGE SCALE GENOMIC DNA]</scope>
    <source>
        <strain evidence="2 3">CSTR1</strain>
    </source>
</reference>
<dbReference type="Proteomes" id="UP000501926">
    <property type="component" value="Chromosome"/>
</dbReference>
<proteinExistence type="predicted"/>
<gene>
    <name evidence="2" type="ORF">KsCSTR_47900</name>
</gene>
<protein>
    <submittedName>
        <fullName evidence="2">Uncharacterized protein</fullName>
    </submittedName>
</protein>
<name>A0A6G7GY84_KUEST</name>
<evidence type="ECO:0000313" key="3">
    <source>
        <dbReference type="Proteomes" id="UP000501926"/>
    </source>
</evidence>
<sequence>MLSRGTGILPVRNTGRNACTTLAGGDDRLVHVESLLEMFGKWDDFLTSGLSEEEVEEVRCHGRTGRPPGADSFLVQLENAPGRILHKQKPGPKRSQKEKKHLQN</sequence>
<feature type="region of interest" description="Disordered" evidence="1">
    <location>
        <begin position="81"/>
        <end position="104"/>
    </location>
</feature>